<protein>
    <submittedName>
        <fullName evidence="1">Uncharacterized protein</fullName>
    </submittedName>
</protein>
<accession>A0A918T976</accession>
<evidence type="ECO:0000313" key="1">
    <source>
        <dbReference type="EMBL" id="GHC33036.1"/>
    </source>
</evidence>
<sequence>MAKVPQRCGWRTKAGKPCTLRVSPGTSRCWRHQGEWTGPGKVRRIEEELKKAKQELAKSRRK</sequence>
<comment type="caution">
    <text evidence="1">The sequence shown here is derived from an EMBL/GenBank/DDBJ whole genome shotgun (WGS) entry which is preliminary data.</text>
</comment>
<reference evidence="1" key="1">
    <citation type="journal article" date="2014" name="Int. J. Syst. Evol. Microbiol.">
        <title>Complete genome sequence of Corynebacterium casei LMG S-19264T (=DSM 44701T), isolated from a smear-ripened cheese.</title>
        <authorList>
            <consortium name="US DOE Joint Genome Institute (JGI-PGF)"/>
            <person name="Walter F."/>
            <person name="Albersmeier A."/>
            <person name="Kalinowski J."/>
            <person name="Ruckert C."/>
        </authorList>
    </citation>
    <scope>NUCLEOTIDE SEQUENCE</scope>
    <source>
        <strain evidence="1">JCM 4633</strain>
    </source>
</reference>
<dbReference type="EMBL" id="BMVB01000001">
    <property type="protein sequence ID" value="GHC33036.1"/>
    <property type="molecule type" value="Genomic_DNA"/>
</dbReference>
<organism evidence="1 2">
    <name type="scientific">Streptomyces cinnamoneus</name>
    <name type="common">Streptoverticillium cinnamoneum</name>
    <dbReference type="NCBI Taxonomy" id="53446"/>
    <lineage>
        <taxon>Bacteria</taxon>
        <taxon>Bacillati</taxon>
        <taxon>Actinomycetota</taxon>
        <taxon>Actinomycetes</taxon>
        <taxon>Kitasatosporales</taxon>
        <taxon>Streptomycetaceae</taxon>
        <taxon>Streptomyces</taxon>
        <taxon>Streptomyces cinnamoneus group</taxon>
    </lineage>
</organism>
<proteinExistence type="predicted"/>
<evidence type="ECO:0000313" key="2">
    <source>
        <dbReference type="Proteomes" id="UP000646244"/>
    </source>
</evidence>
<gene>
    <name evidence="1" type="ORF">GCM10010507_01740</name>
</gene>
<name>A0A918T976_STRCJ</name>
<dbReference type="AlphaFoldDB" id="A0A918T976"/>
<dbReference type="Proteomes" id="UP000646244">
    <property type="component" value="Unassembled WGS sequence"/>
</dbReference>
<reference evidence="1" key="2">
    <citation type="submission" date="2020-09" db="EMBL/GenBank/DDBJ databases">
        <authorList>
            <person name="Sun Q."/>
            <person name="Ohkuma M."/>
        </authorList>
    </citation>
    <scope>NUCLEOTIDE SEQUENCE</scope>
    <source>
        <strain evidence="1">JCM 4633</strain>
    </source>
</reference>